<dbReference type="PROSITE" id="PS50850">
    <property type="entry name" value="MFS"/>
    <property type="match status" value="1"/>
</dbReference>
<feature type="transmembrane region" description="Helical" evidence="1">
    <location>
        <begin position="178"/>
        <end position="197"/>
    </location>
</feature>
<feature type="transmembrane region" description="Helical" evidence="1">
    <location>
        <begin position="250"/>
        <end position="268"/>
    </location>
</feature>
<dbReference type="AlphaFoldDB" id="X1S0L4"/>
<feature type="transmembrane region" description="Helical" evidence="1">
    <location>
        <begin position="120"/>
        <end position="140"/>
    </location>
</feature>
<dbReference type="InterPro" id="IPR020846">
    <property type="entry name" value="MFS_dom"/>
</dbReference>
<feature type="transmembrane region" description="Helical" evidence="1">
    <location>
        <begin position="152"/>
        <end position="172"/>
    </location>
</feature>
<feature type="transmembrane region" description="Helical" evidence="1">
    <location>
        <begin position="90"/>
        <end position="114"/>
    </location>
</feature>
<dbReference type="EMBL" id="BARW01001315">
    <property type="protein sequence ID" value="GAI72731.1"/>
    <property type="molecule type" value="Genomic_DNA"/>
</dbReference>
<dbReference type="Gene3D" id="1.20.1250.20">
    <property type="entry name" value="MFS general substrate transporter like domains"/>
    <property type="match status" value="1"/>
</dbReference>
<keyword evidence="1" id="KW-0812">Transmembrane</keyword>
<proteinExistence type="predicted"/>
<accession>X1S0L4</accession>
<evidence type="ECO:0000256" key="1">
    <source>
        <dbReference type="SAM" id="Phobius"/>
    </source>
</evidence>
<keyword evidence="1" id="KW-0472">Membrane</keyword>
<comment type="caution">
    <text evidence="3">The sequence shown here is derived from an EMBL/GenBank/DDBJ whole genome shotgun (WGS) entry which is preliminary data.</text>
</comment>
<feature type="non-terminal residue" evidence="3">
    <location>
        <position position="1"/>
    </location>
</feature>
<evidence type="ECO:0000313" key="3">
    <source>
        <dbReference type="EMBL" id="GAI72731.1"/>
    </source>
</evidence>
<feature type="transmembrane region" description="Helical" evidence="1">
    <location>
        <begin position="218"/>
        <end position="244"/>
    </location>
</feature>
<gene>
    <name evidence="3" type="ORF">S12H4_04315</name>
</gene>
<evidence type="ECO:0000259" key="2">
    <source>
        <dbReference type="PROSITE" id="PS50850"/>
    </source>
</evidence>
<sequence>IGLLIAIAAFLVSDLIFGQETPEGTVIGQMGHIFTLSIGGLSFLITGLIGFFFIKEKPISELPPKRKFLVELKEIINIEQFKANKEFFKIVLALTIFRTGISTIMPFLFIWIFALGLSTVELLVAVLVGFVILFLITSLLGKLADKHGRRKFIPISIVIISIGIILAPLVKIGNATNYPLVVFILPFMLIAVLGLATPMNAWSQDLIPEDKRGKYFGILNIIFTISQIIGSIVGGLVATYFLIAGLVPESFVFVFAPIFFLGSIPLFLRVKETLVKE</sequence>
<organism evidence="3">
    <name type="scientific">marine sediment metagenome</name>
    <dbReference type="NCBI Taxonomy" id="412755"/>
    <lineage>
        <taxon>unclassified sequences</taxon>
        <taxon>metagenomes</taxon>
        <taxon>ecological metagenomes</taxon>
    </lineage>
</organism>
<feature type="transmembrane region" description="Helical" evidence="1">
    <location>
        <begin position="34"/>
        <end position="54"/>
    </location>
</feature>
<dbReference type="InterPro" id="IPR052528">
    <property type="entry name" value="Sugar_transport-like"/>
</dbReference>
<dbReference type="InterPro" id="IPR036259">
    <property type="entry name" value="MFS_trans_sf"/>
</dbReference>
<dbReference type="Pfam" id="PF07690">
    <property type="entry name" value="MFS_1"/>
    <property type="match status" value="1"/>
</dbReference>
<feature type="domain" description="Major facilitator superfamily (MFS) profile" evidence="2">
    <location>
        <begin position="86"/>
        <end position="277"/>
    </location>
</feature>
<dbReference type="SUPFAM" id="SSF103473">
    <property type="entry name" value="MFS general substrate transporter"/>
    <property type="match status" value="1"/>
</dbReference>
<keyword evidence="1" id="KW-1133">Transmembrane helix</keyword>
<dbReference type="PANTHER" id="PTHR23526">
    <property type="entry name" value="INTEGRAL MEMBRANE TRANSPORT PROTEIN-RELATED"/>
    <property type="match status" value="1"/>
</dbReference>
<dbReference type="GO" id="GO:0022857">
    <property type="term" value="F:transmembrane transporter activity"/>
    <property type="evidence" value="ECO:0007669"/>
    <property type="project" value="InterPro"/>
</dbReference>
<reference evidence="3" key="1">
    <citation type="journal article" date="2014" name="Front. Microbiol.">
        <title>High frequency of phylogenetically diverse reductive dehalogenase-homologous genes in deep subseafloor sedimentary metagenomes.</title>
        <authorList>
            <person name="Kawai M."/>
            <person name="Futagami T."/>
            <person name="Toyoda A."/>
            <person name="Takaki Y."/>
            <person name="Nishi S."/>
            <person name="Hori S."/>
            <person name="Arai W."/>
            <person name="Tsubouchi T."/>
            <person name="Morono Y."/>
            <person name="Uchiyama I."/>
            <person name="Ito T."/>
            <person name="Fujiyama A."/>
            <person name="Inagaki F."/>
            <person name="Takami H."/>
        </authorList>
    </citation>
    <scope>NUCLEOTIDE SEQUENCE</scope>
    <source>
        <strain evidence="3">Expedition CK06-06</strain>
    </source>
</reference>
<dbReference type="PANTHER" id="PTHR23526:SF2">
    <property type="entry name" value="MAJOR FACILITATOR SUPERFAMILY (MFS) PROFILE DOMAIN-CONTAINING PROTEIN"/>
    <property type="match status" value="1"/>
</dbReference>
<protein>
    <recommendedName>
        <fullName evidence="2">Major facilitator superfamily (MFS) profile domain-containing protein</fullName>
    </recommendedName>
</protein>
<name>X1S0L4_9ZZZZ</name>
<dbReference type="InterPro" id="IPR011701">
    <property type="entry name" value="MFS"/>
</dbReference>